<comment type="similarity">
    <text evidence="3">Belongs to the Nudix hydrolase family. NudK subfamily.</text>
</comment>
<dbReference type="PRINTS" id="PR00502">
    <property type="entry name" value="NUDIXFAMILY"/>
</dbReference>
<dbReference type="GO" id="GO:0016462">
    <property type="term" value="F:pyrophosphatase activity"/>
    <property type="evidence" value="ECO:0007669"/>
    <property type="project" value="UniProtKB-ARBA"/>
</dbReference>
<evidence type="ECO:0000256" key="1">
    <source>
        <dbReference type="ARBA" id="ARBA00000847"/>
    </source>
</evidence>
<evidence type="ECO:0000256" key="6">
    <source>
        <dbReference type="ARBA" id="ARBA00032162"/>
    </source>
</evidence>
<keyword evidence="5 8" id="KW-0378">Hydrolase</keyword>
<evidence type="ECO:0000259" key="9">
    <source>
        <dbReference type="PROSITE" id="PS51462"/>
    </source>
</evidence>
<dbReference type="EMBL" id="FR695866">
    <property type="protein sequence ID" value="CBX27555.1"/>
    <property type="molecule type" value="Genomic_DNA"/>
</dbReference>
<dbReference type="CDD" id="cd03424">
    <property type="entry name" value="NUDIX_ADPRase_Nudt5_UGPPase_Nudt14"/>
    <property type="match status" value="1"/>
</dbReference>
<comment type="cofactor">
    <cofactor evidence="2">
        <name>Mg(2+)</name>
        <dbReference type="ChEBI" id="CHEBI:18420"/>
    </cofactor>
</comment>
<gene>
    <name evidence="10" type="ORF">N47_H23770</name>
</gene>
<reference evidence="10" key="1">
    <citation type="journal article" date="2011" name="Environ. Microbiol.">
        <title>Genomic insights into the metabolic potential of the polycyclic aromatic hydrocarbon degrading sulfate-reducing Deltaproteobacterium N47.</title>
        <authorList>
            <person name="Bergmann F."/>
            <person name="Selesi D."/>
            <person name="Weinmaier T."/>
            <person name="Tischler P."/>
            <person name="Rattei T."/>
            <person name="Meckenstock R.U."/>
        </authorList>
    </citation>
    <scope>NUCLEOTIDE SEQUENCE</scope>
</reference>
<protein>
    <recommendedName>
        <fullName evidence="4">GDP-mannose pyrophosphatase</fullName>
    </recommendedName>
    <alternativeName>
        <fullName evidence="6">GDP-mannose hydrolase</fullName>
    </alternativeName>
    <alternativeName>
        <fullName evidence="7">GDPMK</fullName>
    </alternativeName>
</protein>
<dbReference type="InterPro" id="IPR020476">
    <property type="entry name" value="Nudix_hydrolase"/>
</dbReference>
<dbReference type="InterPro" id="IPR000086">
    <property type="entry name" value="NUDIX_hydrolase_dom"/>
</dbReference>
<sequence>MSGSEEKNWECILTYTGPDLKLFRVRFDWVRNPRNAHTVKATVLESQDWVNVVALTHDEKLVVVYQHRFGTRETTAEIPAGIVENGETSKEAAIRELREETGYTSEEWEYLGYVEPNPAFLNNRCYHWVARNVIRTLPQELGNGEHLAV</sequence>
<evidence type="ECO:0000256" key="3">
    <source>
        <dbReference type="ARBA" id="ARBA00007275"/>
    </source>
</evidence>
<name>E1YAG1_9BACT</name>
<evidence type="ECO:0000256" key="8">
    <source>
        <dbReference type="RuleBase" id="RU003476"/>
    </source>
</evidence>
<dbReference type="GO" id="GO:0006753">
    <property type="term" value="P:nucleoside phosphate metabolic process"/>
    <property type="evidence" value="ECO:0007669"/>
    <property type="project" value="TreeGrafter"/>
</dbReference>
<evidence type="ECO:0000256" key="7">
    <source>
        <dbReference type="ARBA" id="ARBA00032272"/>
    </source>
</evidence>
<dbReference type="AlphaFoldDB" id="E1YAG1"/>
<organism evidence="10">
    <name type="scientific">uncultured Desulfobacterium sp</name>
    <dbReference type="NCBI Taxonomy" id="201089"/>
    <lineage>
        <taxon>Bacteria</taxon>
        <taxon>Pseudomonadati</taxon>
        <taxon>Thermodesulfobacteriota</taxon>
        <taxon>Desulfobacteria</taxon>
        <taxon>Desulfobacterales</taxon>
        <taxon>Desulfobacteriaceae</taxon>
        <taxon>Desulfobacterium</taxon>
        <taxon>environmental samples</taxon>
    </lineage>
</organism>
<comment type="catalytic activity">
    <reaction evidence="1">
        <text>GDP-alpha-D-mannose + H2O = alpha-D-mannose 1-phosphate + GMP + 2 H(+)</text>
        <dbReference type="Rhea" id="RHEA:27978"/>
        <dbReference type="ChEBI" id="CHEBI:15377"/>
        <dbReference type="ChEBI" id="CHEBI:15378"/>
        <dbReference type="ChEBI" id="CHEBI:57527"/>
        <dbReference type="ChEBI" id="CHEBI:58115"/>
        <dbReference type="ChEBI" id="CHEBI:58409"/>
    </reaction>
</comment>
<evidence type="ECO:0000313" key="10">
    <source>
        <dbReference type="EMBL" id="CBX27555.1"/>
    </source>
</evidence>
<feature type="domain" description="Nudix hydrolase" evidence="9">
    <location>
        <begin position="45"/>
        <end position="149"/>
    </location>
</feature>
<dbReference type="PROSITE" id="PS51462">
    <property type="entry name" value="NUDIX"/>
    <property type="match status" value="1"/>
</dbReference>
<dbReference type="GO" id="GO:0019693">
    <property type="term" value="P:ribose phosphate metabolic process"/>
    <property type="evidence" value="ECO:0007669"/>
    <property type="project" value="TreeGrafter"/>
</dbReference>
<proteinExistence type="inferred from homology"/>
<dbReference type="Gene3D" id="3.90.79.10">
    <property type="entry name" value="Nucleoside Triphosphate Pyrophosphohydrolase"/>
    <property type="match status" value="1"/>
</dbReference>
<dbReference type="Pfam" id="PF00293">
    <property type="entry name" value="NUDIX"/>
    <property type="match status" value="1"/>
</dbReference>
<dbReference type="PANTHER" id="PTHR11839">
    <property type="entry name" value="UDP/ADP-SUGAR PYROPHOSPHATASE"/>
    <property type="match status" value="1"/>
</dbReference>
<dbReference type="InterPro" id="IPR020084">
    <property type="entry name" value="NUDIX_hydrolase_CS"/>
</dbReference>
<evidence type="ECO:0000256" key="4">
    <source>
        <dbReference type="ARBA" id="ARBA00016377"/>
    </source>
</evidence>
<dbReference type="InterPro" id="IPR015797">
    <property type="entry name" value="NUDIX_hydrolase-like_dom_sf"/>
</dbReference>
<dbReference type="SUPFAM" id="SSF55811">
    <property type="entry name" value="Nudix"/>
    <property type="match status" value="1"/>
</dbReference>
<evidence type="ECO:0000256" key="2">
    <source>
        <dbReference type="ARBA" id="ARBA00001946"/>
    </source>
</evidence>
<dbReference type="PROSITE" id="PS00893">
    <property type="entry name" value="NUDIX_BOX"/>
    <property type="match status" value="1"/>
</dbReference>
<evidence type="ECO:0000256" key="5">
    <source>
        <dbReference type="ARBA" id="ARBA00022801"/>
    </source>
</evidence>
<accession>E1YAG1</accession>
<dbReference type="PANTHER" id="PTHR11839:SF18">
    <property type="entry name" value="NUDIX HYDROLASE DOMAIN-CONTAINING PROTEIN"/>
    <property type="match status" value="1"/>
</dbReference>